<reference evidence="2 3" key="1">
    <citation type="submission" date="2024-04" db="EMBL/GenBank/DDBJ databases">
        <title>Tritrichomonas musculus Genome.</title>
        <authorList>
            <person name="Alves-Ferreira E."/>
            <person name="Grigg M."/>
            <person name="Lorenzi H."/>
            <person name="Galac M."/>
        </authorList>
    </citation>
    <scope>NUCLEOTIDE SEQUENCE [LARGE SCALE GENOMIC DNA]</scope>
    <source>
        <strain evidence="2 3">EAF2021</strain>
    </source>
</reference>
<evidence type="ECO:0000313" key="2">
    <source>
        <dbReference type="EMBL" id="KAK8857522.1"/>
    </source>
</evidence>
<feature type="domain" description="Aminoglycoside phosphotransferase" evidence="1">
    <location>
        <begin position="60"/>
        <end position="131"/>
    </location>
</feature>
<name>A0ABR2I6R4_9EUKA</name>
<accession>A0ABR2I6R4</accession>
<dbReference type="Proteomes" id="UP001470230">
    <property type="component" value="Unassembled WGS sequence"/>
</dbReference>
<protein>
    <recommendedName>
        <fullName evidence="1">Aminoglycoside phosphotransferase domain-containing protein</fullName>
    </recommendedName>
</protein>
<keyword evidence="3" id="KW-1185">Reference proteome</keyword>
<gene>
    <name evidence="2" type="ORF">M9Y10_015927</name>
</gene>
<proteinExistence type="predicted"/>
<organism evidence="2 3">
    <name type="scientific">Tritrichomonas musculus</name>
    <dbReference type="NCBI Taxonomy" id="1915356"/>
    <lineage>
        <taxon>Eukaryota</taxon>
        <taxon>Metamonada</taxon>
        <taxon>Parabasalia</taxon>
        <taxon>Tritrichomonadida</taxon>
        <taxon>Tritrichomonadidae</taxon>
        <taxon>Tritrichomonas</taxon>
    </lineage>
</organism>
<dbReference type="SUPFAM" id="SSF56112">
    <property type="entry name" value="Protein kinase-like (PK-like)"/>
    <property type="match status" value="1"/>
</dbReference>
<evidence type="ECO:0000313" key="3">
    <source>
        <dbReference type="Proteomes" id="UP001470230"/>
    </source>
</evidence>
<dbReference type="EMBL" id="JAPFFF010000020">
    <property type="protein sequence ID" value="KAK8857522.1"/>
    <property type="molecule type" value="Genomic_DNA"/>
</dbReference>
<dbReference type="Gene3D" id="3.90.1200.10">
    <property type="match status" value="1"/>
</dbReference>
<evidence type="ECO:0000259" key="1">
    <source>
        <dbReference type="Pfam" id="PF01636"/>
    </source>
</evidence>
<comment type="caution">
    <text evidence="2">The sequence shown here is derived from an EMBL/GenBank/DDBJ whole genome shotgun (WGS) entry which is preliminary data.</text>
</comment>
<dbReference type="InterPro" id="IPR011009">
    <property type="entry name" value="Kinase-like_dom_sf"/>
</dbReference>
<dbReference type="InterPro" id="IPR002575">
    <property type="entry name" value="Aminoglycoside_PTrfase"/>
</dbReference>
<dbReference type="Pfam" id="PF01636">
    <property type="entry name" value="APH"/>
    <property type="match status" value="1"/>
</dbReference>
<sequence length="195" mass="22878">MIKGNPLDVNSATNYQMQEIAKKIVEFNHEMHNSNIHWDRQMSINNKCQKIENSLKILQNYLTKDEITKLQECFLEFKSYLNNKPSFCITHGDLWAENLIVNEKNELIGIIDFENMSYFLPDADYASFWNMKEGFLDLLLKYSKEDVTLKSIALFAVQREVSGFPYIIPEGQEEIECQIQKIRDAFILYENSSKI</sequence>